<evidence type="ECO:0000313" key="3">
    <source>
        <dbReference type="EMBL" id="MBO4210862.1"/>
    </source>
</evidence>
<dbReference type="Proteomes" id="UP000823521">
    <property type="component" value="Unassembled WGS sequence"/>
</dbReference>
<gene>
    <name evidence="3" type="ORF">GSF22_33455</name>
</gene>
<organism evidence="3 4">
    <name type="scientific">Micromonospora echinofusca</name>
    <dbReference type="NCBI Taxonomy" id="47858"/>
    <lineage>
        <taxon>Bacteria</taxon>
        <taxon>Bacillati</taxon>
        <taxon>Actinomycetota</taxon>
        <taxon>Actinomycetes</taxon>
        <taxon>Micromonosporales</taxon>
        <taxon>Micromonosporaceae</taxon>
        <taxon>Micromonospora</taxon>
    </lineage>
</organism>
<evidence type="ECO:0000259" key="2">
    <source>
        <dbReference type="Pfam" id="PF04738"/>
    </source>
</evidence>
<evidence type="ECO:0000256" key="1">
    <source>
        <dbReference type="SAM" id="MobiDB-lite"/>
    </source>
</evidence>
<dbReference type="EMBL" id="WVUH01000641">
    <property type="protein sequence ID" value="MBO4210862.1"/>
    <property type="molecule type" value="Genomic_DNA"/>
</dbReference>
<protein>
    <submittedName>
        <fullName evidence="3">Lantibiotic dehydratase</fullName>
    </submittedName>
</protein>
<feature type="domain" description="Lantibiotic dehydratase N-terminal" evidence="2">
    <location>
        <begin position="14"/>
        <end position="459"/>
    </location>
</feature>
<feature type="region of interest" description="Disordered" evidence="1">
    <location>
        <begin position="341"/>
        <end position="362"/>
    </location>
</feature>
<reference evidence="3 4" key="1">
    <citation type="submission" date="2019-12" db="EMBL/GenBank/DDBJ databases">
        <title>Whole genome sequencing of endophytic Actinobacterium Micromonospora sp. MPMI6T.</title>
        <authorList>
            <person name="Evv R."/>
            <person name="Podile A.R."/>
        </authorList>
    </citation>
    <scope>NUCLEOTIDE SEQUENCE [LARGE SCALE GENOMIC DNA]</scope>
    <source>
        <strain evidence="3 4">MPMI6</strain>
    </source>
</reference>
<keyword evidence="4" id="KW-1185">Reference proteome</keyword>
<dbReference type="InterPro" id="IPR006827">
    <property type="entry name" value="Lant_deHydtase_N"/>
</dbReference>
<sequence length="461" mass="51479">VGVVVPGRPAEPTTPLIRELLRLCDGTREPARLADDVGAVVGRQVTLAEVMSELDGMCRRRWIVWRVEVPASAHPDRHLRETLDRVTDPVVRDRALAGLAVLERARDRIRAAHHDADRLADAMAALETDFAALTSTTAQRSKNARTAPCRALVYSDARRSATVRLGTAVLDELTPLALCLTAARWMTNRFADVVGERIRAAYHRLHVRTGRVDLGSLWFECLPVPHPEATRDIDRIQAELRAHWQRIIDAPAGARRVQLSSADIADRVRETFDEPGRGWSIARYISPDVIILAEDAESVERGDFQLVLGELHVAMNTVGASLFVMQHPDAGELIDETSRDFPGPRVMPMLPKEQPPRWSTRSRPALVRPEDYLVALVDHTVDPRRPRTVLSADVSVVERDDRLVVVLPDGAEFDVLDVFGNALTNRVMDRFTLRADADHSPRVTVDRMVVARESWRFVAGE</sequence>
<feature type="non-terminal residue" evidence="3">
    <location>
        <position position="461"/>
    </location>
</feature>
<accession>A0ABS3W257</accession>
<dbReference type="Pfam" id="PF04738">
    <property type="entry name" value="Lant_dehydr_N"/>
    <property type="match status" value="1"/>
</dbReference>
<name>A0ABS3W257_MICEH</name>
<proteinExistence type="predicted"/>
<feature type="non-terminal residue" evidence="3">
    <location>
        <position position="1"/>
    </location>
</feature>
<comment type="caution">
    <text evidence="3">The sequence shown here is derived from an EMBL/GenBank/DDBJ whole genome shotgun (WGS) entry which is preliminary data.</text>
</comment>
<dbReference type="RefSeq" id="WP_208817911.1">
    <property type="nucleotide sequence ID" value="NZ_WVUH01000641.1"/>
</dbReference>
<evidence type="ECO:0000313" key="4">
    <source>
        <dbReference type="Proteomes" id="UP000823521"/>
    </source>
</evidence>